<dbReference type="OrthoDB" id="3631934at2"/>
<protein>
    <recommendedName>
        <fullName evidence="1">Histone acetyltransferase Rv0428c-like SH3 domain-containing protein</fullName>
    </recommendedName>
</protein>
<sequence>MGAAAVAIITGAELGSRLVVRYRIEGGATDALGYLRARTQTTCTIETRRGDRVVLLAEVVAAKPVPEPPEPRRPRFPTTFN</sequence>
<organism evidence="2 3">
    <name type="scientific">Glaciihabitans tibetensis</name>
    <dbReference type="NCBI Taxonomy" id="1266600"/>
    <lineage>
        <taxon>Bacteria</taxon>
        <taxon>Bacillati</taxon>
        <taxon>Actinomycetota</taxon>
        <taxon>Actinomycetes</taxon>
        <taxon>Micrococcales</taxon>
        <taxon>Microbacteriaceae</taxon>
        <taxon>Glaciihabitans</taxon>
    </lineage>
</organism>
<dbReference type="RefSeq" id="WP_106209097.1">
    <property type="nucleotide sequence ID" value="NZ_PVTL01000001.1"/>
</dbReference>
<dbReference type="InterPro" id="IPR056934">
    <property type="entry name" value="SH3_Rv0428c"/>
</dbReference>
<keyword evidence="3" id="KW-1185">Reference proteome</keyword>
<reference evidence="2 3" key="1">
    <citation type="submission" date="2018-03" db="EMBL/GenBank/DDBJ databases">
        <title>Genomic Encyclopedia of Type Strains, Phase III (KMG-III): the genomes of soil and plant-associated and newly described type strains.</title>
        <authorList>
            <person name="Whitman W."/>
        </authorList>
    </citation>
    <scope>NUCLEOTIDE SEQUENCE [LARGE SCALE GENOMIC DNA]</scope>
    <source>
        <strain evidence="2 3">CGMCC 1.12484</strain>
    </source>
</reference>
<evidence type="ECO:0000313" key="3">
    <source>
        <dbReference type="Proteomes" id="UP000237983"/>
    </source>
</evidence>
<accession>A0A2T0VIX2</accession>
<feature type="domain" description="Histone acetyltransferase Rv0428c-like SH3" evidence="1">
    <location>
        <begin position="13"/>
        <end position="63"/>
    </location>
</feature>
<dbReference type="EMBL" id="PVTL01000001">
    <property type="protein sequence ID" value="PRY70167.1"/>
    <property type="molecule type" value="Genomic_DNA"/>
</dbReference>
<comment type="caution">
    <text evidence="2">The sequence shown here is derived from an EMBL/GenBank/DDBJ whole genome shotgun (WGS) entry which is preliminary data.</text>
</comment>
<dbReference type="Proteomes" id="UP000237983">
    <property type="component" value="Unassembled WGS sequence"/>
</dbReference>
<evidence type="ECO:0000259" key="1">
    <source>
        <dbReference type="Pfam" id="PF24551"/>
    </source>
</evidence>
<name>A0A2T0VIX2_9MICO</name>
<dbReference type="Pfam" id="PF24551">
    <property type="entry name" value="SH3_Rv0428c"/>
    <property type="match status" value="1"/>
</dbReference>
<evidence type="ECO:0000313" key="2">
    <source>
        <dbReference type="EMBL" id="PRY70167.1"/>
    </source>
</evidence>
<dbReference type="AlphaFoldDB" id="A0A2T0VIX2"/>
<proteinExistence type="predicted"/>
<gene>
    <name evidence="2" type="ORF">B0I08_101295</name>
</gene>